<keyword evidence="4 7" id="KW-0520">NAD</keyword>
<dbReference type="PANTHER" id="PTHR14453:SF107">
    <property type="entry name" value="POLY [ADP-RIBOSE] POLYMERASE"/>
    <property type="match status" value="1"/>
</dbReference>
<dbReference type="Gene3D" id="3.30.70.330">
    <property type="match status" value="1"/>
</dbReference>
<dbReference type="InParanoid" id="A0A672FWT4"/>
<comment type="similarity">
    <text evidence="6">Belongs to the ARTD/PARP family.</text>
</comment>
<evidence type="ECO:0000313" key="13">
    <source>
        <dbReference type="Proteomes" id="UP000472267"/>
    </source>
</evidence>
<gene>
    <name evidence="12" type="primary">LOC115385917</name>
</gene>
<evidence type="ECO:0000259" key="9">
    <source>
        <dbReference type="PROSITE" id="PS50918"/>
    </source>
</evidence>
<evidence type="ECO:0000256" key="6">
    <source>
        <dbReference type="ARBA" id="ARBA00024347"/>
    </source>
</evidence>
<evidence type="ECO:0000313" key="12">
    <source>
        <dbReference type="Ensembl" id="ENSSFAP00005011068.1"/>
    </source>
</evidence>
<evidence type="ECO:0000256" key="1">
    <source>
        <dbReference type="ARBA" id="ARBA00004123"/>
    </source>
</evidence>
<feature type="region of interest" description="Disordered" evidence="8">
    <location>
        <begin position="555"/>
        <end position="595"/>
    </location>
</feature>
<keyword evidence="13" id="KW-1185">Reference proteome</keyword>
<dbReference type="Ensembl" id="ENSSFAT00005011542.1">
    <property type="protein sequence ID" value="ENSSFAP00005011068.1"/>
    <property type="gene ID" value="ENSSFAG00005006181.1"/>
</dbReference>
<dbReference type="InterPro" id="IPR012317">
    <property type="entry name" value="Poly(ADP-ribose)pol_cat_dom"/>
</dbReference>
<comment type="subcellular location">
    <subcellularLocation>
        <location evidence="1">Nucleus</location>
    </subcellularLocation>
</comment>
<dbReference type="EC" id="2.4.2.-" evidence="7"/>
<proteinExistence type="inferred from homology"/>
<name>A0A672FWT4_SALFA</name>
<dbReference type="Pfam" id="PF00644">
    <property type="entry name" value="PARP"/>
    <property type="match status" value="1"/>
</dbReference>
<evidence type="ECO:0000259" key="11">
    <source>
        <dbReference type="PROSITE" id="PS51154"/>
    </source>
</evidence>
<protein>
    <recommendedName>
        <fullName evidence="7">Poly [ADP-ribose] polymerase</fullName>
        <shortName evidence="7">PARP</shortName>
        <ecNumber evidence="7">2.4.2.-</ecNumber>
    </recommendedName>
</protein>
<feature type="domain" description="WWE" evidence="9">
    <location>
        <begin position="1101"/>
        <end position="1174"/>
    </location>
</feature>
<evidence type="ECO:0000256" key="7">
    <source>
        <dbReference type="RuleBase" id="RU362114"/>
    </source>
</evidence>
<evidence type="ECO:0000256" key="4">
    <source>
        <dbReference type="ARBA" id="ARBA00023027"/>
    </source>
</evidence>
<dbReference type="PANTHER" id="PTHR14453">
    <property type="entry name" value="PARP/ZINC FINGER CCCH TYPE DOMAIN CONTAINING PROTEIN"/>
    <property type="match status" value="1"/>
</dbReference>
<dbReference type="InterPro" id="IPR043472">
    <property type="entry name" value="Macro_dom-like"/>
</dbReference>
<reference evidence="12" key="3">
    <citation type="submission" date="2025-09" db="UniProtKB">
        <authorList>
            <consortium name="Ensembl"/>
        </authorList>
    </citation>
    <scope>IDENTIFICATION</scope>
</reference>
<dbReference type="InterPro" id="IPR004170">
    <property type="entry name" value="WWE_dom"/>
</dbReference>
<dbReference type="InterPro" id="IPR052056">
    <property type="entry name" value="Mono-ARTD/PARP"/>
</dbReference>
<organism evidence="12 13">
    <name type="scientific">Salarias fasciatus</name>
    <name type="common">Jewelled blenny</name>
    <name type="synonym">Blennius fasciatus</name>
    <dbReference type="NCBI Taxonomy" id="181472"/>
    <lineage>
        <taxon>Eukaryota</taxon>
        <taxon>Metazoa</taxon>
        <taxon>Chordata</taxon>
        <taxon>Craniata</taxon>
        <taxon>Vertebrata</taxon>
        <taxon>Euteleostomi</taxon>
        <taxon>Actinopterygii</taxon>
        <taxon>Neopterygii</taxon>
        <taxon>Teleostei</taxon>
        <taxon>Neoteleostei</taxon>
        <taxon>Acanthomorphata</taxon>
        <taxon>Ovalentaria</taxon>
        <taxon>Blenniimorphae</taxon>
        <taxon>Blenniiformes</taxon>
        <taxon>Blennioidei</taxon>
        <taxon>Blenniidae</taxon>
        <taxon>Salariinae</taxon>
        <taxon>Salarias</taxon>
    </lineage>
</organism>
<reference evidence="12" key="2">
    <citation type="submission" date="2025-08" db="UniProtKB">
        <authorList>
            <consortium name="Ensembl"/>
        </authorList>
    </citation>
    <scope>IDENTIFICATION</scope>
</reference>
<dbReference type="GO" id="GO:0005737">
    <property type="term" value="C:cytoplasm"/>
    <property type="evidence" value="ECO:0007669"/>
    <property type="project" value="TreeGrafter"/>
</dbReference>
<sequence length="1380" mass="153520">MEEYKHSLFFVARHMTDKETEKVRRYFQKRRESGGGECGVIQKVSGNIYEICFKDKEDQERVLQKKFHTISLPDGEVQLNVSQINPTETPDQPKTIQAQTFTKTNTKRLEKIFYLDGFLLRYMRDNPKAFTYLQKQFSSIGCDVELNCDEEEAVVRGDVDKGPGGAFGGVAEKWEQQVDRIIIDITEEYICHHVVEPKQVRVLLQDLSFVNEDIMVYADRGYAVIVGKAEAVKKRAEILTKSLPIRKEKPITENQLKLIEEEFCRELLAHYPDVQYSTGEGIIILEGLEDEVQSGATKLDGLIRQIKQRKIQFPTPLLNFINLSGVISKYQARFQKSFRNPVSIEMRPDLVLSSLSADALDEVQAALVKDLNVSTIQLQGPAAVSPHLDKLKDFLNQAQSKANRDELRVDVSFIPGINGANKVQLVGDSENVLQFEDIIQDYQLNQVMSQDTVNLSNPEFAECFGKILDLTGIKSPNVTFKVSPSPNPCVILSGPQCKVQEAKQALLSALASLTSDTLVLEGSGAQRYYQASGKDSKELVERSFRVIIREQECVSTPDVKSKQRSSSSPMTRLSRPPVSRNHSKSVGGTPTTHNVSSPLNKANIAIKLGSLEDEQLNVLVAPMVNKQLTSTQIGKCLLKKAGNALQSKFNSVALNCNLAPGDVLQVDGPPSLGCSKIFFIECLPWDGVRGMSVQALGKALRQCLAQCTQQGLSSLAFPIIGPGILLKYPPSEAVQVLTDAVCGFVSSASSSSLSTIHIIIKPGYPDSDELYRDLYQHLSMNQGGEEIFRSLTSDLDEITIKLGGRVKLRMVFGDITDETTDLVVNTTDFTNFDLDGVCKRVLAEAGPTVEAELKAAKMNPGSMVLTEPGQFPCKAILHVCGEKTAGHIEGLTQLIIKCCETNHYKSVAIPALCTGAGGLQPGLVAGAILRGIRNATTSANLHTLLDIRIILYKMNVFLAFQEEAKQMFSTAVYSTGVLPKTQQQDRRLSASADLSILSNIPASQHSAFLFLGFRRKSVDDAMAKLKDLYQKQCSTHTFRKEELDGFMHEDVAELMQLIQTQGLYIQIDQSGDLSVSGLKDGVTQAVITFNAILHGNLRREVRFKEEEELYTRVVWCIMSHNGLWERLPKTANYNLEKQDIARGIVDAQGATWTVDLNSMEATNLMVAEPRKLKRLENLPDFTMPLYWDSMAPGEKVKVVAVPPSSAEYQALKSAFRKTESKTVMKIERLQNIHLRRAYEVQKKHISEKNKQEGGAREKLLYHGTTKDSCDSITETGFNRRFCGQNGTACGAGVYFAMNASYSANPRYSKPAADNSQVMFVARVLTGIYTQGNKDMNVPPPRDSRRPHDRFDSVVDQMVIPQMYIVFHDHQSYPDYLITFK</sequence>
<feature type="domain" description="Macro" evidence="11">
    <location>
        <begin position="795"/>
        <end position="968"/>
    </location>
</feature>
<dbReference type="Gene3D" id="3.90.228.10">
    <property type="match status" value="1"/>
</dbReference>
<dbReference type="PROSITE" id="PS51154">
    <property type="entry name" value="MACRO"/>
    <property type="match status" value="2"/>
</dbReference>
<dbReference type="Pfam" id="PF01661">
    <property type="entry name" value="Macro"/>
    <property type="match status" value="2"/>
</dbReference>
<dbReference type="Gene3D" id="3.40.220.10">
    <property type="entry name" value="Leucine Aminopeptidase, subunit E, domain 1"/>
    <property type="match status" value="2"/>
</dbReference>
<dbReference type="OMA" id="ANYNLER"/>
<accession>A0A672FWT4</accession>
<evidence type="ECO:0000256" key="3">
    <source>
        <dbReference type="ARBA" id="ARBA00022679"/>
    </source>
</evidence>
<reference evidence="12" key="1">
    <citation type="submission" date="2019-06" db="EMBL/GenBank/DDBJ databases">
        <authorList>
            <consortium name="Wellcome Sanger Institute Data Sharing"/>
        </authorList>
    </citation>
    <scope>NUCLEOTIDE SEQUENCE [LARGE SCALE GENOMIC DNA]</scope>
</reference>
<dbReference type="InterPro" id="IPR012677">
    <property type="entry name" value="Nucleotide-bd_a/b_plait_sf"/>
</dbReference>
<dbReference type="GO" id="GO:0010629">
    <property type="term" value="P:negative regulation of gene expression"/>
    <property type="evidence" value="ECO:0007669"/>
    <property type="project" value="TreeGrafter"/>
</dbReference>
<keyword evidence="5" id="KW-0539">Nucleus</keyword>
<evidence type="ECO:0000256" key="5">
    <source>
        <dbReference type="ARBA" id="ARBA00023242"/>
    </source>
</evidence>
<dbReference type="SUPFAM" id="SSF52949">
    <property type="entry name" value="Macro domain-like"/>
    <property type="match status" value="2"/>
</dbReference>
<evidence type="ECO:0000256" key="8">
    <source>
        <dbReference type="SAM" id="MobiDB-lite"/>
    </source>
</evidence>
<dbReference type="OrthoDB" id="6133115at2759"/>
<dbReference type="CDD" id="cd01439">
    <property type="entry name" value="TCCD_inducible_PARP_like"/>
    <property type="match status" value="1"/>
</dbReference>
<dbReference type="SUPFAM" id="SSF56399">
    <property type="entry name" value="ADP-ribosylation"/>
    <property type="match status" value="1"/>
</dbReference>
<evidence type="ECO:0000256" key="2">
    <source>
        <dbReference type="ARBA" id="ARBA00022676"/>
    </source>
</evidence>
<dbReference type="Pfam" id="PF23222">
    <property type="entry name" value="RRM_PARP14_1"/>
    <property type="match status" value="1"/>
</dbReference>
<dbReference type="GO" id="GO:0003950">
    <property type="term" value="F:NAD+ poly-ADP-ribosyltransferase activity"/>
    <property type="evidence" value="ECO:0007669"/>
    <property type="project" value="UniProtKB-UniRule"/>
</dbReference>
<dbReference type="FunFam" id="3.90.228.10:FF:000008">
    <property type="entry name" value="Poly [ADP-ribose] polymerase"/>
    <property type="match status" value="1"/>
</dbReference>
<dbReference type="SMART" id="SM00506">
    <property type="entry name" value="A1pp"/>
    <property type="match status" value="1"/>
</dbReference>
<dbReference type="PROSITE" id="PS51059">
    <property type="entry name" value="PARP_CATALYTIC"/>
    <property type="match status" value="1"/>
</dbReference>
<keyword evidence="2 7" id="KW-0328">Glycosyltransferase</keyword>
<feature type="compositionally biased region" description="Polar residues" evidence="8">
    <location>
        <begin position="584"/>
        <end position="595"/>
    </location>
</feature>
<feature type="domain" description="Macro" evidence="11">
    <location>
        <begin position="591"/>
        <end position="779"/>
    </location>
</feature>
<dbReference type="GO" id="GO:0003714">
    <property type="term" value="F:transcription corepressor activity"/>
    <property type="evidence" value="ECO:0007669"/>
    <property type="project" value="TreeGrafter"/>
</dbReference>
<feature type="domain" description="PARP catalytic" evidence="10">
    <location>
        <begin position="1183"/>
        <end position="1380"/>
    </location>
</feature>
<evidence type="ECO:0000259" key="10">
    <source>
        <dbReference type="PROSITE" id="PS51059"/>
    </source>
</evidence>
<keyword evidence="3 7" id="KW-0808">Transferase</keyword>
<dbReference type="GO" id="GO:0005634">
    <property type="term" value="C:nucleus"/>
    <property type="evidence" value="ECO:0007669"/>
    <property type="project" value="UniProtKB-SubCell"/>
</dbReference>
<dbReference type="Proteomes" id="UP000472267">
    <property type="component" value="Chromosome 3"/>
</dbReference>
<dbReference type="InterPro" id="IPR002589">
    <property type="entry name" value="Macro_dom"/>
</dbReference>
<dbReference type="InterPro" id="IPR057051">
    <property type="entry name" value="PARP14_RPM_1"/>
</dbReference>
<dbReference type="PROSITE" id="PS50918">
    <property type="entry name" value="WWE"/>
    <property type="match status" value="1"/>
</dbReference>